<comment type="caution">
    <text evidence="2">The sequence shown here is derived from an EMBL/GenBank/DDBJ whole genome shotgun (WGS) entry which is preliminary data.</text>
</comment>
<dbReference type="Proteomes" id="UP000649617">
    <property type="component" value="Unassembled WGS sequence"/>
</dbReference>
<evidence type="ECO:0000313" key="2">
    <source>
        <dbReference type="EMBL" id="CAE7611189.1"/>
    </source>
</evidence>
<accession>A0A812V0W5</accession>
<dbReference type="AlphaFoldDB" id="A0A812V0W5"/>
<protein>
    <submittedName>
        <fullName evidence="2">Uncharacterized protein</fullName>
    </submittedName>
</protein>
<name>A0A812V0W5_SYMPI</name>
<dbReference type="OrthoDB" id="437538at2759"/>
<reference evidence="2" key="1">
    <citation type="submission" date="2021-02" db="EMBL/GenBank/DDBJ databases">
        <authorList>
            <person name="Dougan E. K."/>
            <person name="Rhodes N."/>
            <person name="Thang M."/>
            <person name="Chan C."/>
        </authorList>
    </citation>
    <scope>NUCLEOTIDE SEQUENCE</scope>
</reference>
<evidence type="ECO:0000313" key="3">
    <source>
        <dbReference type="Proteomes" id="UP000649617"/>
    </source>
</evidence>
<organism evidence="2 3">
    <name type="scientific">Symbiodinium pilosum</name>
    <name type="common">Dinoflagellate</name>
    <dbReference type="NCBI Taxonomy" id="2952"/>
    <lineage>
        <taxon>Eukaryota</taxon>
        <taxon>Sar</taxon>
        <taxon>Alveolata</taxon>
        <taxon>Dinophyceae</taxon>
        <taxon>Suessiales</taxon>
        <taxon>Symbiodiniaceae</taxon>
        <taxon>Symbiodinium</taxon>
    </lineage>
</organism>
<feature type="compositionally biased region" description="Basic and acidic residues" evidence="1">
    <location>
        <begin position="9"/>
        <end position="18"/>
    </location>
</feature>
<gene>
    <name evidence="2" type="ORF">SPIL2461_LOCUS16112</name>
</gene>
<feature type="region of interest" description="Disordered" evidence="1">
    <location>
        <begin position="1"/>
        <end position="20"/>
    </location>
</feature>
<sequence>MPKSPSLRPRPDGADGSKRRAAVVTLADAAAESAEDARRRDEDAYFPEQNRHISDAAIAVNPPWNVRVASVEAALMAWHLTSSIHGCCRVPLTLVTERGGRQYSFVFVLLTHNDCVALIGRYLLKEISFLPLEKRKFSDAVDHVATALTTRHHELKTLYLGQPTEAIIGQPGDEPTHWRVLKLCCRRQEWNSILASCDFYVARRQELAAFMAETSILSQKPGSGQHTTVLPKGLDLWLNSRSEVRLKVVEPLLVRRRIKQKKDTARRPRPTGGGMVTMEKKSVTTLCMRMGRMEQKEKREQDQWHNLAFHAKQHGTEPHESPGTLEWPPVLETECSSVSSDSLEEYAEDFRIGKLATRTALEAQRARR</sequence>
<keyword evidence="3" id="KW-1185">Reference proteome</keyword>
<evidence type="ECO:0000256" key="1">
    <source>
        <dbReference type="SAM" id="MobiDB-lite"/>
    </source>
</evidence>
<dbReference type="EMBL" id="CAJNIZ010041113">
    <property type="protein sequence ID" value="CAE7611189.1"/>
    <property type="molecule type" value="Genomic_DNA"/>
</dbReference>
<proteinExistence type="predicted"/>